<evidence type="ECO:0000256" key="2">
    <source>
        <dbReference type="SAM" id="SignalP"/>
    </source>
</evidence>
<evidence type="ECO:0000313" key="4">
    <source>
        <dbReference type="EMBL" id="BAN01683.1"/>
    </source>
</evidence>
<dbReference type="AlphaFoldDB" id="A0A6C7E5C7"/>
<comment type="similarity">
    <text evidence="1">Belongs to the CapA family.</text>
</comment>
<proteinExistence type="inferred from homology"/>
<protein>
    <submittedName>
        <fullName evidence="4">Putative PGA biosynthesis protein capA</fullName>
    </submittedName>
</protein>
<accession>A0A6C7E5C7</accession>
<dbReference type="PROSITE" id="PS51257">
    <property type="entry name" value="PROKAR_LIPOPROTEIN"/>
    <property type="match status" value="1"/>
</dbReference>
<gene>
    <name evidence="4" type="primary">capA</name>
    <name evidence="4" type="synonym">pgsA</name>
    <name evidence="4" type="ORF">YM304_13690</name>
</gene>
<dbReference type="CDD" id="cd07381">
    <property type="entry name" value="MPP_CapA"/>
    <property type="match status" value="1"/>
</dbReference>
<evidence type="ECO:0000259" key="3">
    <source>
        <dbReference type="SMART" id="SM00854"/>
    </source>
</evidence>
<dbReference type="RefSeq" id="WP_015440930.1">
    <property type="nucleotide sequence ID" value="NC_020520.1"/>
</dbReference>
<dbReference type="PANTHER" id="PTHR33393:SF11">
    <property type="entry name" value="POLYGLUTAMINE SYNTHESIS ACCESSORY PROTEIN RV0574C-RELATED"/>
    <property type="match status" value="1"/>
</dbReference>
<feature type="signal peptide" evidence="2">
    <location>
        <begin position="1"/>
        <end position="23"/>
    </location>
</feature>
<dbReference type="Proteomes" id="UP000011863">
    <property type="component" value="Chromosome"/>
</dbReference>
<sequence>MHHRITRLLGCVTSLAVLTAACAYGPQAEPRDVEEPAVIPMVVRNEQGAPVADAQIAIADDVITTDANGRAEISITAPVVARVSTRDTLVEPVVLDPSDGVTTVHLWDRLADDGTERVSMHFGGDVMLGRRYLDPEASGPLVTDADSARAVVDDLGPLSSAADWTVVNLETVVGELPDEQALVAKRFLLQSTPYITEALDEMGVDLVTLGNNHAYDWGDVGTESTLSILDDAGMAHVGAGHTREEAVRGTLSRVGEHTVGTISFTTVNGSFVNDQLPDGDDEIPIDLPESEAWQYELRSFGYTETALENDDGDPLVVKVDERRIGDVWTIYDEWEDELGEAVLGDFWSAVIGVYPELQDWVARRDHGGAAPYSRSEMESEIARLRADGADTVTVQVHGGYQFADVPSSFVRTIAHRAIDAGADIVIAHHPHVLQGVEWYDGKLIAYSLGNLVFDQDFLATFPSAMLRIISDGTSVLEARILPVMLDRYRPVPVGGRVAQQIIRMIDHRSAIDATSKRVDGLRVGSVFEPADPDADGNGNVDLGNNRTQEAAFIVEHNSGLITTSRVSSNVRIIDSGIGPTALPPCTLVRSDLLPAGTQIGTDLFDWGHFDNASADGLRRRPMHWKVSTVRERWDLVSGASGEDYDDAFSLFTDPNAQTSTQIAARFDVRSHRLFDADAKPLDTEALYEIILDVKRNRGEIPSIRLVSFHFDDTNPTADPESARLNEVSLPIDAPADDEWHHVTIQVPDELFAPGPDGTTPNSATLLVDVPAALRGALTIDNVQVVEWRGPTPSESAVWVEGDLARSESPGAFDIVTSGC</sequence>
<dbReference type="EMBL" id="AP012057">
    <property type="protein sequence ID" value="BAN01683.1"/>
    <property type="molecule type" value="Genomic_DNA"/>
</dbReference>
<dbReference type="KEGG" id="aym:YM304_13690"/>
<name>A0A6C7E5C7_ILUCY</name>
<evidence type="ECO:0000256" key="1">
    <source>
        <dbReference type="ARBA" id="ARBA00005662"/>
    </source>
</evidence>
<dbReference type="PANTHER" id="PTHR33393">
    <property type="entry name" value="POLYGLUTAMINE SYNTHESIS ACCESSORY PROTEIN RV0574C-RELATED"/>
    <property type="match status" value="1"/>
</dbReference>
<dbReference type="InterPro" id="IPR019079">
    <property type="entry name" value="Capsule_synth_CapA"/>
</dbReference>
<dbReference type="SMART" id="SM00854">
    <property type="entry name" value="PGA_cap"/>
    <property type="match status" value="1"/>
</dbReference>
<dbReference type="SUPFAM" id="SSF56300">
    <property type="entry name" value="Metallo-dependent phosphatases"/>
    <property type="match status" value="1"/>
</dbReference>
<reference evidence="4 5" key="1">
    <citation type="journal article" date="2013" name="Int. J. Syst. Evol. Microbiol.">
        <title>Ilumatobacter nonamiense sp. nov. and Ilumatobacter coccineum sp. nov., isolated from seashore sand.</title>
        <authorList>
            <person name="Matsumoto A."/>
            <person name="Kasai H."/>
            <person name="Matsuo Y."/>
            <person name="Shizuri Y."/>
            <person name="Ichikawa N."/>
            <person name="Fujita N."/>
            <person name="Omura S."/>
            <person name="Takahashi Y."/>
        </authorList>
    </citation>
    <scope>NUCLEOTIDE SEQUENCE [LARGE SCALE GENOMIC DNA]</scope>
    <source>
        <strain evidence="5">NBRC 103263 / KCTC 29153 / YM16-304</strain>
    </source>
</reference>
<dbReference type="Pfam" id="PF09587">
    <property type="entry name" value="PGA_cap"/>
    <property type="match status" value="1"/>
</dbReference>
<feature type="domain" description="Capsule synthesis protein CapA" evidence="3">
    <location>
        <begin position="119"/>
        <end position="455"/>
    </location>
</feature>
<evidence type="ECO:0000313" key="5">
    <source>
        <dbReference type="Proteomes" id="UP000011863"/>
    </source>
</evidence>
<dbReference type="InterPro" id="IPR029052">
    <property type="entry name" value="Metallo-depent_PP-like"/>
</dbReference>
<dbReference type="InterPro" id="IPR052169">
    <property type="entry name" value="CW_Biosynth-Accessory"/>
</dbReference>
<dbReference type="Gene3D" id="3.60.21.10">
    <property type="match status" value="1"/>
</dbReference>
<organism evidence="4 5">
    <name type="scientific">Ilumatobacter coccineus (strain NBRC 103263 / KCTC 29153 / YM16-304)</name>
    <dbReference type="NCBI Taxonomy" id="1313172"/>
    <lineage>
        <taxon>Bacteria</taxon>
        <taxon>Bacillati</taxon>
        <taxon>Actinomycetota</taxon>
        <taxon>Acidimicrobiia</taxon>
        <taxon>Acidimicrobiales</taxon>
        <taxon>Ilumatobacteraceae</taxon>
        <taxon>Ilumatobacter</taxon>
    </lineage>
</organism>
<feature type="chain" id="PRO_5025380498" evidence="2">
    <location>
        <begin position="24"/>
        <end position="819"/>
    </location>
</feature>
<keyword evidence="2" id="KW-0732">Signal</keyword>
<keyword evidence="5" id="KW-1185">Reference proteome</keyword>